<proteinExistence type="predicted"/>
<dbReference type="EMBL" id="LQQA01000006">
    <property type="protein sequence ID" value="ORX17979.1"/>
    <property type="molecule type" value="Genomic_DNA"/>
</dbReference>
<dbReference type="Proteomes" id="UP000193964">
    <property type="component" value="Unassembled WGS sequence"/>
</dbReference>
<protein>
    <submittedName>
        <fullName evidence="1">Uncharacterized protein</fullName>
    </submittedName>
</protein>
<evidence type="ECO:0000313" key="2">
    <source>
        <dbReference type="Proteomes" id="UP000193964"/>
    </source>
</evidence>
<dbReference type="AlphaFoldDB" id="A0A1X2FJ23"/>
<comment type="caution">
    <text evidence="1">The sequence shown here is derived from an EMBL/GenBank/DDBJ whole genome shotgun (WGS) entry which is preliminary data.</text>
</comment>
<accession>A0A1X2FJ23</accession>
<reference evidence="1 2" key="1">
    <citation type="submission" date="2016-01" db="EMBL/GenBank/DDBJ databases">
        <title>The new phylogeny of the genus Mycobacterium.</title>
        <authorList>
            <person name="Tarcisio F."/>
            <person name="Conor M."/>
            <person name="Antonella G."/>
            <person name="Elisabetta G."/>
            <person name="Giulia F.S."/>
            <person name="Sara T."/>
            <person name="Anna F."/>
            <person name="Clotilde B."/>
            <person name="Roberto B."/>
            <person name="Veronica D.S."/>
            <person name="Fabio R."/>
            <person name="Monica P."/>
            <person name="Olivier J."/>
            <person name="Enrico T."/>
            <person name="Nicola S."/>
        </authorList>
    </citation>
    <scope>NUCLEOTIDE SEQUENCE [LARGE SCALE GENOMIC DNA]</scope>
    <source>
        <strain evidence="1 2">ATCC 700010</strain>
    </source>
</reference>
<dbReference type="Pfam" id="PF14350">
    <property type="entry name" value="Beta_protein"/>
    <property type="match status" value="1"/>
</dbReference>
<name>A0A1X2FJ23_9MYCO</name>
<sequence>MLTAIYADARRRRMAFVPVLRLSDAPSTRAQIAACTQSDGRGVAIRHRLLGSASINGRGAETLLIEALHTVDVEITGADLILDLDFISEDVDLEAEDVAATIDDLTAIGNWRSVVLVGSSMPSSLGGGVVNEGTIGRLPRREWDLWRDLAAMQISRLPTFGDYAIQNPKPPFEGQSSGPGQRANIRYTADQTTLVPRAVGAVIQEGAEQYRELCELLVSQPEFAGADFSWGDQEIFDCAYGLSEPGWQEQWRGAGTSHHLGHVVDQLSRIS</sequence>
<organism evidence="1 2">
    <name type="scientific">Mycolicibacterium wolinskyi</name>
    <dbReference type="NCBI Taxonomy" id="59750"/>
    <lineage>
        <taxon>Bacteria</taxon>
        <taxon>Bacillati</taxon>
        <taxon>Actinomycetota</taxon>
        <taxon>Actinomycetes</taxon>
        <taxon>Mycobacteriales</taxon>
        <taxon>Mycobacteriaceae</taxon>
        <taxon>Mycolicibacterium</taxon>
    </lineage>
</organism>
<gene>
    <name evidence="1" type="ORF">AWC31_16370</name>
</gene>
<dbReference type="InterPro" id="IPR025683">
    <property type="entry name" value="Protein_beta"/>
</dbReference>
<evidence type="ECO:0000313" key="1">
    <source>
        <dbReference type="EMBL" id="ORX17979.1"/>
    </source>
</evidence>